<evidence type="ECO:0000256" key="1">
    <source>
        <dbReference type="SAM" id="MobiDB-lite"/>
    </source>
</evidence>
<name>A0A1A7WVC6_9TELE</name>
<protein>
    <submittedName>
        <fullName evidence="2">Uncharacterized protein</fullName>
    </submittedName>
</protein>
<evidence type="ECO:0000313" key="2">
    <source>
        <dbReference type="EMBL" id="SBP09688.1"/>
    </source>
</evidence>
<sequence length="46" mass="5313">MARELWGFGCANGFEQMKLNPPTPQQKRYDPNDPTLRFVDGDDQLD</sequence>
<proteinExistence type="predicted"/>
<gene>
    <name evidence="2" type="primary">Nfu_g_1_003627</name>
</gene>
<feature type="non-terminal residue" evidence="2">
    <location>
        <position position="46"/>
    </location>
</feature>
<feature type="region of interest" description="Disordered" evidence="1">
    <location>
        <begin position="14"/>
        <end position="46"/>
    </location>
</feature>
<dbReference type="EMBL" id="HADW01008288">
    <property type="protein sequence ID" value="SBP09688.1"/>
    <property type="molecule type" value="Transcribed_RNA"/>
</dbReference>
<accession>A0A1A7WVC6</accession>
<organism evidence="2">
    <name type="scientific">Iconisemion striatum</name>
    <dbReference type="NCBI Taxonomy" id="60296"/>
    <lineage>
        <taxon>Eukaryota</taxon>
        <taxon>Metazoa</taxon>
        <taxon>Chordata</taxon>
        <taxon>Craniata</taxon>
        <taxon>Vertebrata</taxon>
        <taxon>Euteleostomi</taxon>
        <taxon>Actinopterygii</taxon>
        <taxon>Neopterygii</taxon>
        <taxon>Teleostei</taxon>
        <taxon>Neoteleostei</taxon>
        <taxon>Acanthomorphata</taxon>
        <taxon>Ovalentaria</taxon>
        <taxon>Atherinomorphae</taxon>
        <taxon>Cyprinodontiformes</taxon>
        <taxon>Nothobranchiidae</taxon>
        <taxon>Iconisemion</taxon>
    </lineage>
</organism>
<reference evidence="2" key="2">
    <citation type="submission" date="2016-06" db="EMBL/GenBank/DDBJ databases">
        <title>The genome of a short-lived fish provides insights into sex chromosome evolution and the genetic control of aging.</title>
        <authorList>
            <person name="Reichwald K."/>
            <person name="Felder M."/>
            <person name="Petzold A."/>
            <person name="Koch P."/>
            <person name="Groth M."/>
            <person name="Platzer M."/>
        </authorList>
    </citation>
    <scope>NUCLEOTIDE SEQUENCE</scope>
    <source>
        <tissue evidence="2">Brain</tissue>
    </source>
</reference>
<dbReference type="AlphaFoldDB" id="A0A1A7WVC6"/>
<reference evidence="2" key="1">
    <citation type="submission" date="2016-05" db="EMBL/GenBank/DDBJ databases">
        <authorList>
            <person name="Lavstsen T."/>
            <person name="Jespersen J.S."/>
        </authorList>
    </citation>
    <scope>NUCLEOTIDE SEQUENCE</scope>
    <source>
        <tissue evidence="2">Brain</tissue>
    </source>
</reference>